<comment type="caution">
    <text evidence="3">The sequence shown here is derived from an EMBL/GenBank/DDBJ whole genome shotgun (WGS) entry which is preliminary data.</text>
</comment>
<accession>A0A923HIZ3</accession>
<organism evidence="3 4">
    <name type="scientific">Undibacterium jejuense</name>
    <dbReference type="NCBI Taxonomy" id="1344949"/>
    <lineage>
        <taxon>Bacteria</taxon>
        <taxon>Pseudomonadati</taxon>
        <taxon>Pseudomonadota</taxon>
        <taxon>Betaproteobacteria</taxon>
        <taxon>Burkholderiales</taxon>
        <taxon>Oxalobacteraceae</taxon>
        <taxon>Undibacterium</taxon>
    </lineage>
</organism>
<dbReference type="InterPro" id="IPR049492">
    <property type="entry name" value="BD-FAE-like_dom"/>
</dbReference>
<dbReference type="AlphaFoldDB" id="A0A923HIZ3"/>
<gene>
    <name evidence="3" type="ORF">H8K32_17575</name>
</gene>
<dbReference type="InterPro" id="IPR029058">
    <property type="entry name" value="AB_hydrolase_fold"/>
</dbReference>
<dbReference type="Pfam" id="PF20434">
    <property type="entry name" value="BD-FAE"/>
    <property type="match status" value="1"/>
</dbReference>
<dbReference type="PANTHER" id="PTHR48081:SF13">
    <property type="entry name" value="ALPHA_BETA HYDROLASE"/>
    <property type="match status" value="1"/>
</dbReference>
<evidence type="ECO:0000256" key="1">
    <source>
        <dbReference type="ARBA" id="ARBA00022801"/>
    </source>
</evidence>
<feature type="domain" description="BD-FAE-like" evidence="2">
    <location>
        <begin position="20"/>
        <end position="232"/>
    </location>
</feature>
<dbReference type="EMBL" id="JACOFV010000019">
    <property type="protein sequence ID" value="MBC3863920.1"/>
    <property type="molecule type" value="Genomic_DNA"/>
</dbReference>
<keyword evidence="1 3" id="KW-0378">Hydrolase</keyword>
<reference evidence="3" key="1">
    <citation type="submission" date="2020-08" db="EMBL/GenBank/DDBJ databases">
        <title>Novel species isolated from subtropical streams in China.</title>
        <authorList>
            <person name="Lu H."/>
        </authorList>
    </citation>
    <scope>NUCLEOTIDE SEQUENCE</scope>
    <source>
        <strain evidence="3">KACC 12607</strain>
    </source>
</reference>
<proteinExistence type="predicted"/>
<dbReference type="PANTHER" id="PTHR48081">
    <property type="entry name" value="AB HYDROLASE SUPERFAMILY PROTEIN C4A8.06C"/>
    <property type="match status" value="1"/>
</dbReference>
<dbReference type="RefSeq" id="WP_186913866.1">
    <property type="nucleotide sequence ID" value="NZ_JACOFV010000019.1"/>
</dbReference>
<evidence type="ECO:0000313" key="4">
    <source>
        <dbReference type="Proteomes" id="UP000634011"/>
    </source>
</evidence>
<evidence type="ECO:0000259" key="2">
    <source>
        <dbReference type="Pfam" id="PF20434"/>
    </source>
</evidence>
<dbReference type="Gene3D" id="3.40.50.1820">
    <property type="entry name" value="alpha/beta hydrolase"/>
    <property type="match status" value="1"/>
</dbReference>
<evidence type="ECO:0000313" key="3">
    <source>
        <dbReference type="EMBL" id="MBC3863920.1"/>
    </source>
</evidence>
<protein>
    <submittedName>
        <fullName evidence="3">Alpha/beta hydrolase</fullName>
    </submittedName>
</protein>
<dbReference type="InterPro" id="IPR050300">
    <property type="entry name" value="GDXG_lipolytic_enzyme"/>
</dbReference>
<dbReference type="Proteomes" id="UP000634011">
    <property type="component" value="Unassembled WGS sequence"/>
</dbReference>
<sequence>MLPTITTVSACGDRTPLKFDLMIPKAPALAAYPAVIIVHGGGWMGGSRKDYQGLQSLLANMGLASMSVDYRLAPQALFPAQIEDLNCAIRWLHQHAAEHQIDPERIAGFGISAGAHLTALAALTPDKWNTVDRSNQSSDRLRCAVLHAPPLDFPDWWQTADPQITGTMSPRFMLNNLFGKDFSQAQSTYKEASPSTYVTHAQKEKTPPLLIIHGEQDVTVPIRASQTLVDQLAARGIAAELMRIPDADHFGFGSHTRQVVEKIRSFYAQCLK</sequence>
<name>A0A923HIZ3_9BURK</name>
<keyword evidence="4" id="KW-1185">Reference proteome</keyword>
<dbReference type="GO" id="GO:0016787">
    <property type="term" value="F:hydrolase activity"/>
    <property type="evidence" value="ECO:0007669"/>
    <property type="project" value="UniProtKB-KW"/>
</dbReference>
<dbReference type="SUPFAM" id="SSF53474">
    <property type="entry name" value="alpha/beta-Hydrolases"/>
    <property type="match status" value="1"/>
</dbReference>